<reference evidence="1" key="1">
    <citation type="submission" date="2023-04" db="EMBL/GenBank/DDBJ databases">
        <title>Draft Genome sequencing of Naganishia species isolated from polar environments using Oxford Nanopore Technology.</title>
        <authorList>
            <person name="Leo P."/>
            <person name="Venkateswaran K."/>
        </authorList>
    </citation>
    <scope>NUCLEOTIDE SEQUENCE</scope>
    <source>
        <strain evidence="1">MNA-CCFEE 5425</strain>
    </source>
</reference>
<proteinExistence type="predicted"/>
<keyword evidence="2" id="KW-1185">Reference proteome</keyword>
<gene>
    <name evidence="1" type="ORF">QFC22_005914</name>
</gene>
<dbReference type="EMBL" id="JASBWU010000021">
    <property type="protein sequence ID" value="KAJ9113606.1"/>
    <property type="molecule type" value="Genomic_DNA"/>
</dbReference>
<dbReference type="Proteomes" id="UP001243375">
    <property type="component" value="Unassembled WGS sequence"/>
</dbReference>
<organism evidence="1 2">
    <name type="scientific">Naganishia vaughanmartiniae</name>
    <dbReference type="NCBI Taxonomy" id="1424756"/>
    <lineage>
        <taxon>Eukaryota</taxon>
        <taxon>Fungi</taxon>
        <taxon>Dikarya</taxon>
        <taxon>Basidiomycota</taxon>
        <taxon>Agaricomycotina</taxon>
        <taxon>Tremellomycetes</taxon>
        <taxon>Filobasidiales</taxon>
        <taxon>Filobasidiaceae</taxon>
        <taxon>Naganishia</taxon>
    </lineage>
</organism>
<protein>
    <submittedName>
        <fullName evidence="1">Uncharacterized protein</fullName>
    </submittedName>
</protein>
<accession>A0ACC2WS31</accession>
<evidence type="ECO:0000313" key="2">
    <source>
        <dbReference type="Proteomes" id="UP001243375"/>
    </source>
</evidence>
<comment type="caution">
    <text evidence="1">The sequence shown here is derived from an EMBL/GenBank/DDBJ whole genome shotgun (WGS) entry which is preliminary data.</text>
</comment>
<evidence type="ECO:0000313" key="1">
    <source>
        <dbReference type="EMBL" id="KAJ9113606.1"/>
    </source>
</evidence>
<name>A0ACC2WS31_9TREE</name>
<sequence length="541" mass="60783">MTEGNVAFSSTGAVLLRYTHSLPTLRCLILSIANRRGLDDDALEESLSCLVERDSKGRPLLNNVPAKSSEAGRMMRALWCELDACAQREIHIPHLRKHRVNKNKLPLSKLATVMKFLQEADERVQTYNCKSMIFLHLSLIAKTDVNVDVPFSPAKAMAGVKGANLPRIDENLSRSCASFDTSTSAKDKRFKEPVDDYTRDLVKRIVDEITQSLSKGEKLYGLPQGKDGSYSFLTAEDNTKWSIEKRLRRMLLTCNWKHAADPTANWVTLYLTMCYWVLRLRGVCDIDGLPFSGKDRHPMRLSVGHWLHGHMMTTGWMTANPTSFADFDINLCNIKAESWPANAFKNNFVEALIQRGLTHLTGVERPEGPAMLAPQSKAFVPANSRWRKLVEAASHYGVVQATDRDSAHVQVPVPEGSRNQGAANERQDLHLDQPLRDWYKSYDELASSPPLEASNSQSYLATAESMVVDEAAIPDSKKRKFAQREKRREEGRQARHDDVQGLIDLTADTSEPEITEVKPKKRLRILSPSGSTSKGKERARE</sequence>